<dbReference type="PRINTS" id="PR00171">
    <property type="entry name" value="SUGRTRNSPORT"/>
</dbReference>
<dbReference type="RefSeq" id="XP_022255336.1">
    <property type="nucleotide sequence ID" value="XM_022399628.1"/>
</dbReference>
<dbReference type="InterPro" id="IPR036259">
    <property type="entry name" value="MFS_trans_sf"/>
</dbReference>
<sequence length="592" mass="65146">MSSEFLNDVEGLIRDRVKPKAPVFMYTVTLMSAVGGFMLGYDTGVISGAMIFLRKYFELDYTWQKLVIGVTMATAWTFSLIAGYFADRFGRKPVIILSSFVFTAGAVLMGTAIDKGMFLGGRLVIGVALGLTSMTVPVYISEVSPPEIRGRLVTLSYCFLTGGQFVAGVIDGVFSNDETNGWRFMVGLAAVPSFIQFFGFLIMPESPRWLVAQGKYQEALEVLKSVRGQTSDAEEEFDSIKASYLETEREMGNTGSRPIILQIFRNSAVKRALTIGCLLHVTQHFVGVNTVIFYGASVIEMSGIKHKSSAVWLAAVIAAVNFCCSFPGLFLVEKVGRRPLTLFSLAGVTFSLGIMAVGFQLANLHSPQIQINGTDGSGTVCSSYSSCSQCVNNPYCGYCFLDLPPGPSNGSCLLADLDKPDISVTGQCNSSLLEKSLTWSYQWCPSDYSWLVLVGLVLYLLCFSPGMGSMPWTVNSEIYPFWARSTCCATTASVNWLSNIVVFMSFLSFAEILNKYGIFWLYMSVAVLAWIYFFLMLPETRAKQLEEVEGLFAHPWWQDATTADEKKTVQYVHIRGINQATNVDDPDSGEES</sequence>
<keyword evidence="4 8" id="KW-0812">Transmembrane</keyword>
<evidence type="ECO:0000313" key="10">
    <source>
        <dbReference type="Proteomes" id="UP000694941"/>
    </source>
</evidence>
<keyword evidence="3 7" id="KW-0813">Transport</keyword>
<dbReference type="InterPro" id="IPR003663">
    <property type="entry name" value="Sugar/inositol_transpt"/>
</dbReference>
<comment type="subcellular location">
    <subcellularLocation>
        <location evidence="1">Membrane</location>
        <topology evidence="1">Multi-pass membrane protein</topology>
    </subcellularLocation>
</comment>
<feature type="transmembrane region" description="Helical" evidence="8">
    <location>
        <begin position="119"/>
        <end position="140"/>
    </location>
</feature>
<feature type="transmembrane region" description="Helical" evidence="8">
    <location>
        <begin position="23"/>
        <end position="41"/>
    </location>
</feature>
<accession>A0ABM1THI0</accession>
<dbReference type="PANTHER" id="PTHR48020:SF12">
    <property type="entry name" value="PROTON MYO-INOSITOL COTRANSPORTER"/>
    <property type="match status" value="1"/>
</dbReference>
<feature type="transmembrane region" description="Helical" evidence="8">
    <location>
        <begin position="516"/>
        <end position="535"/>
    </location>
</feature>
<keyword evidence="5 8" id="KW-1133">Transmembrane helix</keyword>
<feature type="transmembrane region" description="Helical" evidence="8">
    <location>
        <begin position="182"/>
        <end position="203"/>
    </location>
</feature>
<evidence type="ECO:0000256" key="3">
    <source>
        <dbReference type="ARBA" id="ARBA00022448"/>
    </source>
</evidence>
<dbReference type="SUPFAM" id="SSF103473">
    <property type="entry name" value="MFS general substrate transporter"/>
    <property type="match status" value="1"/>
</dbReference>
<feature type="transmembrane region" description="Helical" evidence="8">
    <location>
        <begin position="61"/>
        <end position="82"/>
    </location>
</feature>
<keyword evidence="10" id="KW-1185">Reference proteome</keyword>
<dbReference type="Proteomes" id="UP000694941">
    <property type="component" value="Unplaced"/>
</dbReference>
<protein>
    <submittedName>
        <fullName evidence="11">Proton myo-inositol cotransporter-like</fullName>
    </submittedName>
</protein>
<name>A0ABM1THI0_LIMPO</name>
<proteinExistence type="inferred from homology"/>
<feature type="transmembrane region" description="Helical" evidence="8">
    <location>
        <begin position="448"/>
        <end position="466"/>
    </location>
</feature>
<comment type="similarity">
    <text evidence="2 7">Belongs to the major facilitator superfamily. Sugar transporter (TC 2.A.1.1) family.</text>
</comment>
<evidence type="ECO:0000256" key="1">
    <source>
        <dbReference type="ARBA" id="ARBA00004141"/>
    </source>
</evidence>
<dbReference type="PANTHER" id="PTHR48020">
    <property type="entry name" value="PROTON MYO-INOSITOL COTRANSPORTER"/>
    <property type="match status" value="1"/>
</dbReference>
<organism evidence="10 11">
    <name type="scientific">Limulus polyphemus</name>
    <name type="common">Atlantic horseshoe crab</name>
    <dbReference type="NCBI Taxonomy" id="6850"/>
    <lineage>
        <taxon>Eukaryota</taxon>
        <taxon>Metazoa</taxon>
        <taxon>Ecdysozoa</taxon>
        <taxon>Arthropoda</taxon>
        <taxon>Chelicerata</taxon>
        <taxon>Merostomata</taxon>
        <taxon>Xiphosura</taxon>
        <taxon>Limulidae</taxon>
        <taxon>Limulus</taxon>
    </lineage>
</organism>
<evidence type="ECO:0000256" key="4">
    <source>
        <dbReference type="ARBA" id="ARBA00022692"/>
    </source>
</evidence>
<feature type="transmembrane region" description="Helical" evidence="8">
    <location>
        <begin position="94"/>
        <end position="113"/>
    </location>
</feature>
<feature type="transmembrane region" description="Helical" evidence="8">
    <location>
        <begin position="339"/>
        <end position="362"/>
    </location>
</feature>
<evidence type="ECO:0000256" key="2">
    <source>
        <dbReference type="ARBA" id="ARBA00010992"/>
    </source>
</evidence>
<dbReference type="NCBIfam" id="TIGR00879">
    <property type="entry name" value="SP"/>
    <property type="match status" value="1"/>
</dbReference>
<keyword evidence="6 8" id="KW-0472">Membrane</keyword>
<dbReference type="InterPro" id="IPR050814">
    <property type="entry name" value="Myo-inositol_Transporter"/>
</dbReference>
<evidence type="ECO:0000313" key="11">
    <source>
        <dbReference type="RefSeq" id="XP_022255336.1"/>
    </source>
</evidence>
<reference evidence="11" key="1">
    <citation type="submission" date="2025-08" db="UniProtKB">
        <authorList>
            <consortium name="RefSeq"/>
        </authorList>
    </citation>
    <scope>IDENTIFICATION</scope>
    <source>
        <tissue evidence="11">Muscle</tissue>
    </source>
</reference>
<dbReference type="InterPro" id="IPR005828">
    <property type="entry name" value="MFS_sugar_transport-like"/>
</dbReference>
<feature type="transmembrane region" description="Helical" evidence="8">
    <location>
        <begin position="311"/>
        <end position="332"/>
    </location>
</feature>
<evidence type="ECO:0000256" key="6">
    <source>
        <dbReference type="ARBA" id="ARBA00023136"/>
    </source>
</evidence>
<dbReference type="Pfam" id="PF00083">
    <property type="entry name" value="Sugar_tr"/>
    <property type="match status" value="2"/>
</dbReference>
<evidence type="ECO:0000256" key="7">
    <source>
        <dbReference type="RuleBase" id="RU003346"/>
    </source>
</evidence>
<evidence type="ECO:0000256" key="8">
    <source>
        <dbReference type="SAM" id="Phobius"/>
    </source>
</evidence>
<evidence type="ECO:0000259" key="9">
    <source>
        <dbReference type="PROSITE" id="PS50850"/>
    </source>
</evidence>
<dbReference type="InterPro" id="IPR020846">
    <property type="entry name" value="MFS_dom"/>
</dbReference>
<dbReference type="PROSITE" id="PS00217">
    <property type="entry name" value="SUGAR_TRANSPORT_2"/>
    <property type="match status" value="1"/>
</dbReference>
<dbReference type="InterPro" id="IPR005829">
    <property type="entry name" value="Sugar_transporter_CS"/>
</dbReference>
<dbReference type="PROSITE" id="PS00216">
    <property type="entry name" value="SUGAR_TRANSPORT_1"/>
    <property type="match status" value="2"/>
</dbReference>
<gene>
    <name evidence="11" type="primary">LOC106470206</name>
</gene>
<feature type="transmembrane region" description="Helical" evidence="8">
    <location>
        <begin position="487"/>
        <end position="510"/>
    </location>
</feature>
<evidence type="ECO:0000256" key="5">
    <source>
        <dbReference type="ARBA" id="ARBA00022989"/>
    </source>
</evidence>
<dbReference type="PROSITE" id="PS50850">
    <property type="entry name" value="MFS"/>
    <property type="match status" value="1"/>
</dbReference>
<feature type="transmembrane region" description="Helical" evidence="8">
    <location>
        <begin position="272"/>
        <end position="299"/>
    </location>
</feature>
<feature type="transmembrane region" description="Helical" evidence="8">
    <location>
        <begin position="152"/>
        <end position="170"/>
    </location>
</feature>
<feature type="domain" description="Major facilitator superfamily (MFS) profile" evidence="9">
    <location>
        <begin position="28"/>
        <end position="541"/>
    </location>
</feature>
<dbReference type="Gene3D" id="1.20.1250.20">
    <property type="entry name" value="MFS general substrate transporter like domains"/>
    <property type="match status" value="2"/>
</dbReference>
<dbReference type="GeneID" id="106470206"/>